<feature type="compositionally biased region" description="Low complexity" evidence="1">
    <location>
        <begin position="223"/>
        <end position="235"/>
    </location>
</feature>
<dbReference type="AlphaFoldDB" id="A0AAF3F8E9"/>
<evidence type="ECO:0000313" key="3">
    <source>
        <dbReference type="WBParaSite" id="MBELARI_LOCUS3108"/>
    </source>
</evidence>
<proteinExistence type="predicted"/>
<name>A0AAF3F8E9_9BILA</name>
<protein>
    <submittedName>
        <fullName evidence="3">Uncharacterized protein</fullName>
    </submittedName>
</protein>
<keyword evidence="2" id="KW-1185">Reference proteome</keyword>
<evidence type="ECO:0000256" key="1">
    <source>
        <dbReference type="SAM" id="MobiDB-lite"/>
    </source>
</evidence>
<sequence length="259" mass="25035">MTSSSGGPNQNPGTPSAYFTPGGAAKPTGAGGAFSANGTGAQSAYIGVEAQPAAGNQSAYISAGAYNNSAATGEAPQAAPMPATGCTTPAPMDRSLGPMSTPEGQDLTPGAIQYQRHIDAILLAAKRGGVPAMGLFDSPAPMDRSLLDPLLTPEREDLALGLTPRQCRGRSLFDSPAPTKGGGASMTGVGGPAAVPGGSIMTADGHTGGGVGASGEASKTVEAPVPTTAPSGGAATSAYIAAPGQATGGGAQSAYFDTK</sequence>
<evidence type="ECO:0000313" key="2">
    <source>
        <dbReference type="Proteomes" id="UP000887575"/>
    </source>
</evidence>
<dbReference type="WBParaSite" id="MBELARI_LOCUS3108">
    <property type="protein sequence ID" value="MBELARI_LOCUS3108"/>
    <property type="gene ID" value="MBELARI_LOCUS3108"/>
</dbReference>
<dbReference type="Proteomes" id="UP000887575">
    <property type="component" value="Unassembled WGS sequence"/>
</dbReference>
<organism evidence="2 3">
    <name type="scientific">Mesorhabditis belari</name>
    <dbReference type="NCBI Taxonomy" id="2138241"/>
    <lineage>
        <taxon>Eukaryota</taxon>
        <taxon>Metazoa</taxon>
        <taxon>Ecdysozoa</taxon>
        <taxon>Nematoda</taxon>
        <taxon>Chromadorea</taxon>
        <taxon>Rhabditida</taxon>
        <taxon>Rhabditina</taxon>
        <taxon>Rhabditomorpha</taxon>
        <taxon>Rhabditoidea</taxon>
        <taxon>Rhabditidae</taxon>
        <taxon>Mesorhabditinae</taxon>
        <taxon>Mesorhabditis</taxon>
    </lineage>
</organism>
<reference evidence="3" key="1">
    <citation type="submission" date="2024-02" db="UniProtKB">
        <authorList>
            <consortium name="WormBaseParasite"/>
        </authorList>
    </citation>
    <scope>IDENTIFICATION</scope>
</reference>
<feature type="region of interest" description="Disordered" evidence="1">
    <location>
        <begin position="1"/>
        <end position="36"/>
    </location>
</feature>
<accession>A0AAF3F8E9</accession>
<feature type="region of interest" description="Disordered" evidence="1">
    <location>
        <begin position="204"/>
        <end position="235"/>
    </location>
</feature>
<feature type="compositionally biased region" description="Polar residues" evidence="1">
    <location>
        <begin position="1"/>
        <end position="14"/>
    </location>
</feature>